<dbReference type="OrthoDB" id="4951845at2759"/>
<accession>A0A0U5C1U8</accession>
<dbReference type="AlphaFoldDB" id="A0A0U5C1U8"/>
<feature type="domain" description="Glutathione S-transferase UstS-like C-terminal" evidence="1">
    <location>
        <begin position="130"/>
        <end position="253"/>
    </location>
</feature>
<evidence type="ECO:0000313" key="3">
    <source>
        <dbReference type="Proteomes" id="UP000054771"/>
    </source>
</evidence>
<gene>
    <name evidence="2" type="ORF">ASPCAL00938</name>
</gene>
<dbReference type="InterPro" id="IPR036249">
    <property type="entry name" value="Thioredoxin-like_sf"/>
</dbReference>
<dbReference type="InterPro" id="IPR054416">
    <property type="entry name" value="GST_UstS-like_C"/>
</dbReference>
<name>A0A0U5C1U8_ASPCI</name>
<dbReference type="InterPro" id="IPR036282">
    <property type="entry name" value="Glutathione-S-Trfase_C_sf"/>
</dbReference>
<dbReference type="EMBL" id="CDMC01000001">
    <property type="protein sequence ID" value="CEL01354.1"/>
    <property type="molecule type" value="Genomic_DNA"/>
</dbReference>
<evidence type="ECO:0000313" key="2">
    <source>
        <dbReference type="EMBL" id="CEL01354.1"/>
    </source>
</evidence>
<proteinExistence type="predicted"/>
<evidence type="ECO:0000259" key="1">
    <source>
        <dbReference type="Pfam" id="PF22041"/>
    </source>
</evidence>
<dbReference type="Gene3D" id="1.20.1050.10">
    <property type="match status" value="1"/>
</dbReference>
<organism evidence="2 3">
    <name type="scientific">Aspergillus calidoustus</name>
    <dbReference type="NCBI Taxonomy" id="454130"/>
    <lineage>
        <taxon>Eukaryota</taxon>
        <taxon>Fungi</taxon>
        <taxon>Dikarya</taxon>
        <taxon>Ascomycota</taxon>
        <taxon>Pezizomycotina</taxon>
        <taxon>Eurotiomycetes</taxon>
        <taxon>Eurotiomycetidae</taxon>
        <taxon>Eurotiales</taxon>
        <taxon>Aspergillaceae</taxon>
        <taxon>Aspergillus</taxon>
        <taxon>Aspergillus subgen. Nidulantes</taxon>
    </lineage>
</organism>
<dbReference type="SUPFAM" id="SSF52833">
    <property type="entry name" value="Thioredoxin-like"/>
    <property type="match status" value="1"/>
</dbReference>
<sequence length="273" mass="29987">MPPTNNSEVHLFDILSTLSPPKNSWSVHILKIRCILNYKKIPYSQSFIPYPDIAPLLKSLDVPPHKAGTPYTLPAIIHKDSIASNANGALADSLPIALHLDAVFPYPPLFPSGRASYALYLAVERIMAGFESGYRPFIVPRVAENLDPRGRVYFEETRSAALGKPLAQVRPGPEDTARSNQLWAIIEREALVLSGMLRGREGKQGVFLEGETLGFADILVACHLAFIERFDKDLFARVVGLGGGELRALYEACVPLLEGQGVDKRWDVPGGNE</sequence>
<dbReference type="SUPFAM" id="SSF47616">
    <property type="entry name" value="GST C-terminal domain-like"/>
    <property type="match status" value="1"/>
</dbReference>
<dbReference type="Gene3D" id="3.40.30.10">
    <property type="entry name" value="Glutaredoxin"/>
    <property type="match status" value="1"/>
</dbReference>
<dbReference type="Pfam" id="PF22041">
    <property type="entry name" value="GST_C_7"/>
    <property type="match status" value="1"/>
</dbReference>
<dbReference type="Proteomes" id="UP000054771">
    <property type="component" value="Unassembled WGS sequence"/>
</dbReference>
<keyword evidence="3" id="KW-1185">Reference proteome</keyword>
<dbReference type="STRING" id="454130.A0A0U5C1U8"/>
<dbReference type="OMA" id="DSEPIAM"/>
<reference evidence="3" key="1">
    <citation type="journal article" date="2016" name="Genome Announc.">
        <title>Draft genome sequences of fungus Aspergillus calidoustus.</title>
        <authorList>
            <person name="Horn F."/>
            <person name="Linde J."/>
            <person name="Mattern D.J."/>
            <person name="Walther G."/>
            <person name="Guthke R."/>
            <person name="Scherlach K."/>
            <person name="Martin K."/>
            <person name="Brakhage A.A."/>
            <person name="Petzke L."/>
            <person name="Valiante V."/>
        </authorList>
    </citation>
    <scope>NUCLEOTIDE SEQUENCE [LARGE SCALE GENOMIC DNA]</scope>
    <source>
        <strain evidence="3">SF006504</strain>
    </source>
</reference>
<protein>
    <recommendedName>
        <fullName evidence="1">Glutathione S-transferase UstS-like C-terminal domain-containing protein</fullName>
    </recommendedName>
</protein>